<keyword evidence="1" id="KW-0472">Membrane</keyword>
<sequence length="833" mass="96849">MDESTICVHRRTTLDDVYRHYVPRRKTKKKHGNQDESLEEFDGEVTGYAMPAALPSGKVGFYDGHDEEHDHMLPSSTGHFFYGHPAYGHGGGGGGGGHYLHHTETYPAIHEEHYYAPIYQDHEEEYHKQNYKGKGSDLSIKDFFEIALTALAFLSFGVFIIHLLMNATTNMNTTMTTTTAKRLRRNPSGLLHLSYDDQQELNELSHTVLRSIEAALVADLDFGNCIRRILCESNRYSTETKDPRKIWLPVWRAGMDYARKIGKSDEPKKWVKQFTTIVSTRDGFITPEEEIKEDPRLVNWKTWLERRKKQYMHTRIRMNRHQVDQIQNYSCELIRPMVEMRNLIDCASLPVPVVPDKYRGGPEFWKVAEKLPSAPCLPDIHFALTKKDMNIAPELTYVGLPALIEEEKNLVCVSTKKSLWKRSQYLMKRRKELSREIGMLITREPYTRELVINNYPRPKEEAVPKLPTITVYACDEVIREEDEDKKEEEEVQEEKCTPCEECYLEQAIVLKIQDREISMGGDGACRGAEGDPIVWSVTFRGRLNRRVEKDIVFENKGNRVIVYEWREADYRPRLFPLRKSPVTCFYFNKTKGVILPGQINKLQVWYLPREPRVSTEFWRLITSPVLSHSPLIFRLWGCAGSEPSDSCRMIEEYIARSIRNDAIRSIINDVVENIFLHKRPEPAYGNLFLESELFAAKNPTCYYTPSIVTDFHHLYSLATNQNKYRWNMSLLEMRETMLRIQPPEYRDMVLAEFGKLYKQALAYTLYERVSSNKHEIVYNLLCSFFNLFEGESEFARGAYFRKERGPLPLVCVEAAHADAEYRRVSNKLKEAGE</sequence>
<protein>
    <submittedName>
        <fullName evidence="2">MYCBP-associated protein</fullName>
    </submittedName>
</protein>
<reference evidence="2 3" key="1">
    <citation type="submission" date="2014-07" db="EMBL/GenBank/DDBJ databases">
        <title>Genomic and transcriptomic analysis on Apis cerana provide comprehensive insights into honey bee biology.</title>
        <authorList>
            <person name="Diao Q."/>
            <person name="Sun L."/>
            <person name="Zheng H."/>
            <person name="Zheng H."/>
            <person name="Xu S."/>
            <person name="Wang S."/>
            <person name="Zeng Z."/>
            <person name="Hu F."/>
            <person name="Su S."/>
            <person name="Wu J."/>
        </authorList>
    </citation>
    <scope>NUCLEOTIDE SEQUENCE [LARGE SCALE GENOMIC DNA]</scope>
    <source>
        <tissue evidence="2">Pupae without intestine</tissue>
    </source>
</reference>
<keyword evidence="1" id="KW-0812">Transmembrane</keyword>
<proteinExistence type="predicted"/>
<evidence type="ECO:0000256" key="1">
    <source>
        <dbReference type="SAM" id="Phobius"/>
    </source>
</evidence>
<dbReference type="STRING" id="94128.A0A2A3E420"/>
<gene>
    <name evidence="2" type="ORF">APICC_07134</name>
</gene>
<evidence type="ECO:0000313" key="2">
    <source>
        <dbReference type="EMBL" id="PBC26503.1"/>
    </source>
</evidence>
<dbReference type="Pfam" id="PF14646">
    <property type="entry name" value="MYCBPAP"/>
    <property type="match status" value="1"/>
</dbReference>
<dbReference type="PANTHER" id="PTHR48421">
    <property type="entry name" value="MYCBP-ASSOCIATED PROTEIN"/>
    <property type="match status" value="1"/>
</dbReference>
<dbReference type="Proteomes" id="UP000242457">
    <property type="component" value="Unassembled WGS sequence"/>
</dbReference>
<feature type="transmembrane region" description="Helical" evidence="1">
    <location>
        <begin position="143"/>
        <end position="165"/>
    </location>
</feature>
<dbReference type="AlphaFoldDB" id="A0A2A3E420"/>
<accession>A0A2A3E420</accession>
<evidence type="ECO:0000313" key="3">
    <source>
        <dbReference type="Proteomes" id="UP000242457"/>
    </source>
</evidence>
<dbReference type="EMBL" id="KZ288383">
    <property type="protein sequence ID" value="PBC26503.1"/>
    <property type="molecule type" value="Genomic_DNA"/>
</dbReference>
<dbReference type="InterPro" id="IPR032707">
    <property type="entry name" value="MYCBPAP"/>
</dbReference>
<dbReference type="OrthoDB" id="10263316at2759"/>
<keyword evidence="1" id="KW-1133">Transmembrane helix</keyword>
<organism evidence="2 3">
    <name type="scientific">Apis cerana cerana</name>
    <name type="common">Oriental honeybee</name>
    <dbReference type="NCBI Taxonomy" id="94128"/>
    <lineage>
        <taxon>Eukaryota</taxon>
        <taxon>Metazoa</taxon>
        <taxon>Ecdysozoa</taxon>
        <taxon>Arthropoda</taxon>
        <taxon>Hexapoda</taxon>
        <taxon>Insecta</taxon>
        <taxon>Pterygota</taxon>
        <taxon>Neoptera</taxon>
        <taxon>Endopterygota</taxon>
        <taxon>Hymenoptera</taxon>
        <taxon>Apocrita</taxon>
        <taxon>Aculeata</taxon>
        <taxon>Apoidea</taxon>
        <taxon>Anthophila</taxon>
        <taxon>Apidae</taxon>
        <taxon>Apis</taxon>
    </lineage>
</organism>
<dbReference type="PANTHER" id="PTHR48421:SF1">
    <property type="entry name" value="MYCBP-ASSOCIATED PROTEIN"/>
    <property type="match status" value="1"/>
</dbReference>
<keyword evidence="3" id="KW-1185">Reference proteome</keyword>
<name>A0A2A3E420_APICC</name>